<dbReference type="PANTHER" id="PTHR11038">
    <property type="entry name" value="MITOCHONDRIAL IMPORT INNER MEMBRANE TRANSLOCASE SUBUNIT TIM10"/>
    <property type="match status" value="1"/>
</dbReference>
<evidence type="ECO:0000256" key="2">
    <source>
        <dbReference type="ARBA" id="ARBA00006720"/>
    </source>
</evidence>
<evidence type="ECO:0000259" key="14">
    <source>
        <dbReference type="Pfam" id="PF02953"/>
    </source>
</evidence>
<dbReference type="GO" id="GO:0045039">
    <property type="term" value="P:protein insertion into mitochondrial inner membrane"/>
    <property type="evidence" value="ECO:0007669"/>
    <property type="project" value="TreeGrafter"/>
</dbReference>
<keyword evidence="3 13" id="KW-0813">Transport</keyword>
<dbReference type="AlphaFoldDB" id="A0A427YBZ6"/>
<comment type="subcellular location">
    <subcellularLocation>
        <location evidence="1 13">Mitochondrion inner membrane</location>
        <topology evidence="1 13">Peripheral membrane protein</topology>
        <orientation evidence="1 13">Intermembrane side</orientation>
    </subcellularLocation>
</comment>
<dbReference type="RefSeq" id="XP_028480791.1">
    <property type="nucleotide sequence ID" value="XM_028616934.1"/>
</dbReference>
<evidence type="ECO:0000256" key="7">
    <source>
        <dbReference type="ARBA" id="ARBA00022927"/>
    </source>
</evidence>
<keyword evidence="12 13" id="KW-0143">Chaperone</keyword>
<feature type="domain" description="Tim10-like" evidence="14">
    <location>
        <begin position="21"/>
        <end position="88"/>
    </location>
</feature>
<evidence type="ECO:0000256" key="10">
    <source>
        <dbReference type="ARBA" id="ARBA00023136"/>
    </source>
</evidence>
<keyword evidence="5 13" id="KW-0999">Mitochondrion inner membrane</keyword>
<dbReference type="Pfam" id="PF02953">
    <property type="entry name" value="zf-Tim10_DDP"/>
    <property type="match status" value="1"/>
</dbReference>
<dbReference type="SUPFAM" id="SSF144122">
    <property type="entry name" value="Tim10-like"/>
    <property type="match status" value="1"/>
</dbReference>
<comment type="caution">
    <text evidence="15">The sequence shown here is derived from an EMBL/GenBank/DDBJ whole genome shotgun (WGS) entry which is preliminary data.</text>
</comment>
<dbReference type="PANTHER" id="PTHR11038:SF16">
    <property type="entry name" value="MITOCHONDRIAL IMPORT INNER MEMBRANE TRANSLOCASE SUBUNIT TIM10"/>
    <property type="match status" value="1"/>
</dbReference>
<evidence type="ECO:0000256" key="13">
    <source>
        <dbReference type="RuleBase" id="RU367043"/>
    </source>
</evidence>
<evidence type="ECO:0000256" key="8">
    <source>
        <dbReference type="ARBA" id="ARBA00023010"/>
    </source>
</evidence>
<dbReference type="FunFam" id="1.10.287.810:FF:000002">
    <property type="entry name" value="Mitochondrial import inner membrane translocase subunit tim10"/>
    <property type="match status" value="1"/>
</dbReference>
<evidence type="ECO:0000256" key="3">
    <source>
        <dbReference type="ARBA" id="ARBA00022448"/>
    </source>
</evidence>
<evidence type="ECO:0000313" key="15">
    <source>
        <dbReference type="EMBL" id="RSH88583.1"/>
    </source>
</evidence>
<keyword evidence="11 13" id="KW-1015">Disulfide bond</keyword>
<keyword evidence="9 13" id="KW-0496">Mitochondrion</keyword>
<keyword evidence="6" id="KW-0862">Zinc</keyword>
<keyword evidence="8 13" id="KW-0811">Translocation</keyword>
<dbReference type="STRING" id="105984.A0A427YBZ6"/>
<evidence type="ECO:0000256" key="1">
    <source>
        <dbReference type="ARBA" id="ARBA00004137"/>
    </source>
</evidence>
<dbReference type="Gene3D" id="1.10.287.810">
    <property type="entry name" value="Mitochondrial import inner membrane translocase subunit tim13 like domains"/>
    <property type="match status" value="1"/>
</dbReference>
<organism evidence="15 16">
    <name type="scientific">Apiotrichum porosum</name>
    <dbReference type="NCBI Taxonomy" id="105984"/>
    <lineage>
        <taxon>Eukaryota</taxon>
        <taxon>Fungi</taxon>
        <taxon>Dikarya</taxon>
        <taxon>Basidiomycota</taxon>
        <taxon>Agaricomycotina</taxon>
        <taxon>Tremellomycetes</taxon>
        <taxon>Trichosporonales</taxon>
        <taxon>Trichosporonaceae</taxon>
        <taxon>Apiotrichum</taxon>
    </lineage>
</organism>
<dbReference type="GO" id="GO:0046872">
    <property type="term" value="F:metal ion binding"/>
    <property type="evidence" value="ECO:0007669"/>
    <property type="project" value="UniProtKB-KW"/>
</dbReference>
<keyword evidence="7 13" id="KW-0653">Protein transport</keyword>
<comment type="similarity">
    <text evidence="2 13">Belongs to the small Tim family.</text>
</comment>
<proteinExistence type="inferred from homology"/>
<dbReference type="InterPro" id="IPR035427">
    <property type="entry name" value="Tim10-like_dom_sf"/>
</dbReference>
<evidence type="ECO:0000256" key="12">
    <source>
        <dbReference type="ARBA" id="ARBA00023186"/>
    </source>
</evidence>
<evidence type="ECO:0000313" key="16">
    <source>
        <dbReference type="Proteomes" id="UP000279236"/>
    </source>
</evidence>
<reference evidence="15 16" key="1">
    <citation type="submission" date="2018-11" db="EMBL/GenBank/DDBJ databases">
        <title>Genome sequence of Apiotrichum porosum DSM 27194.</title>
        <authorList>
            <person name="Aliyu H."/>
            <person name="Gorte O."/>
            <person name="Ochsenreither K."/>
        </authorList>
    </citation>
    <scope>NUCLEOTIDE SEQUENCE [LARGE SCALE GENOMIC DNA]</scope>
    <source>
        <strain evidence="15 16">DSM 27194</strain>
    </source>
</reference>
<gene>
    <name evidence="15" type="primary">TIM10</name>
    <name evidence="15" type="ORF">EHS24_001132</name>
</gene>
<name>A0A427YBZ6_9TREE</name>
<sequence>MSFLFGGGAPRDAGAIDPVKMEMAVSELDMITDVFNRLVHSCHAKCIQPDPMKGRYAEGELLKGEGVCIDRCTAKFFEVNKKVGERMQTMGGAAQSTGSFGR</sequence>
<evidence type="ECO:0000256" key="11">
    <source>
        <dbReference type="ARBA" id="ARBA00023157"/>
    </source>
</evidence>
<dbReference type="Proteomes" id="UP000279236">
    <property type="component" value="Unassembled WGS sequence"/>
</dbReference>
<dbReference type="GO" id="GO:0005743">
    <property type="term" value="C:mitochondrial inner membrane"/>
    <property type="evidence" value="ECO:0007669"/>
    <property type="project" value="UniProtKB-SubCell"/>
</dbReference>
<dbReference type="EMBL" id="RSCE01000001">
    <property type="protein sequence ID" value="RSH88583.1"/>
    <property type="molecule type" value="Genomic_DNA"/>
</dbReference>
<evidence type="ECO:0000256" key="9">
    <source>
        <dbReference type="ARBA" id="ARBA00023128"/>
    </source>
</evidence>
<keyword evidence="16" id="KW-1185">Reference proteome</keyword>
<dbReference type="GeneID" id="39585675"/>
<evidence type="ECO:0000256" key="4">
    <source>
        <dbReference type="ARBA" id="ARBA00022723"/>
    </source>
</evidence>
<keyword evidence="4" id="KW-0479">Metal-binding</keyword>
<dbReference type="OrthoDB" id="274922at2759"/>
<keyword evidence="10" id="KW-0472">Membrane</keyword>
<protein>
    <recommendedName>
        <fullName evidence="13">Mitochondrial import inner membrane translocase subunit</fullName>
    </recommendedName>
</protein>
<comment type="domain">
    <text evidence="13">The twin CX3C motif contains 4 conserved Cys residues that form 2 disulfide bonds in the mitochondrial intermembrane space.</text>
</comment>
<accession>A0A427YBZ6</accession>
<dbReference type="InterPro" id="IPR004217">
    <property type="entry name" value="Tim10-like"/>
</dbReference>
<comment type="function">
    <text evidence="13">Mitochondrial intermembrane chaperone that participates in the import and insertion of some multi-pass transmembrane proteins into the mitochondrial inner membrane. Also required for the transfer of beta-barrel precursors from the TOM complex to the sorting and assembly machinery (SAM complex) of the outer membrane. Acts as a chaperone-like protein that protects the hydrophobic precursors from aggregation and guide them through the mitochondrial intermembrane space.</text>
</comment>
<dbReference type="GO" id="GO:0015031">
    <property type="term" value="P:protein transport"/>
    <property type="evidence" value="ECO:0007669"/>
    <property type="project" value="UniProtKB-KW"/>
</dbReference>
<evidence type="ECO:0000256" key="5">
    <source>
        <dbReference type="ARBA" id="ARBA00022792"/>
    </source>
</evidence>
<comment type="subunit">
    <text evidence="13">Heterohexamer.</text>
</comment>
<evidence type="ECO:0000256" key="6">
    <source>
        <dbReference type="ARBA" id="ARBA00022833"/>
    </source>
</evidence>